<evidence type="ECO:0000256" key="2">
    <source>
        <dbReference type="ARBA" id="ARBA00023239"/>
    </source>
</evidence>
<dbReference type="CDD" id="cd03416">
    <property type="entry name" value="CbiX_SirB_N"/>
    <property type="match status" value="1"/>
</dbReference>
<dbReference type="RefSeq" id="WP_237069901.1">
    <property type="nucleotide sequence ID" value="NZ_CP062176.1"/>
</dbReference>
<dbReference type="InterPro" id="IPR002762">
    <property type="entry name" value="CbiX-like"/>
</dbReference>
<dbReference type="PANTHER" id="PTHR33542:SF3">
    <property type="entry name" value="SIROHYDROCHLORIN FERROCHELATASE, CHLOROPLASTIC"/>
    <property type="match status" value="1"/>
</dbReference>
<dbReference type="EMBL" id="CP062176">
    <property type="protein sequence ID" value="WXK40032.1"/>
    <property type="molecule type" value="Genomic_DNA"/>
</dbReference>
<dbReference type="PANTHER" id="PTHR33542">
    <property type="entry name" value="SIROHYDROCHLORIN FERROCHELATASE, CHLOROPLASTIC"/>
    <property type="match status" value="1"/>
</dbReference>
<dbReference type="Pfam" id="PF01903">
    <property type="entry name" value="CbiX"/>
    <property type="match status" value="1"/>
</dbReference>
<sequence>MSASSSGLILLGHGARDSRWAEPFERVASLVRARRRAQQDEGPVSLAFLELMQPSLQAAIAAQVARGCDRIVIVPVLMGQGGHVRRDLPPLLNQARLTHPHVRIDCASSIGEDEAVLLAIAACCERALHESR</sequence>
<organism evidence="3 4">
    <name type="scientific">Mycetohabitans rhizoxinica</name>
    <dbReference type="NCBI Taxonomy" id="412963"/>
    <lineage>
        <taxon>Bacteria</taxon>
        <taxon>Pseudomonadati</taxon>
        <taxon>Pseudomonadota</taxon>
        <taxon>Betaproteobacteria</taxon>
        <taxon>Burkholderiales</taxon>
        <taxon>Burkholderiaceae</taxon>
        <taxon>Mycetohabitans</taxon>
    </lineage>
</organism>
<evidence type="ECO:0000256" key="1">
    <source>
        <dbReference type="ARBA" id="ARBA00022723"/>
    </source>
</evidence>
<evidence type="ECO:0000313" key="3">
    <source>
        <dbReference type="EMBL" id="WXK40032.1"/>
    </source>
</evidence>
<gene>
    <name evidence="3" type="ORF">IHE29_12480</name>
</gene>
<accession>A0ABZ2PYD4</accession>
<dbReference type="Gene3D" id="3.40.50.1400">
    <property type="match status" value="1"/>
</dbReference>
<evidence type="ECO:0000313" key="4">
    <source>
        <dbReference type="Proteomes" id="UP001493153"/>
    </source>
</evidence>
<protein>
    <submittedName>
        <fullName evidence="3">CbiX/SirB N-terminal domain-containing protein</fullName>
    </submittedName>
</protein>
<proteinExistence type="predicted"/>
<dbReference type="Proteomes" id="UP001493153">
    <property type="component" value="Chromosome"/>
</dbReference>
<keyword evidence="1" id="KW-0479">Metal-binding</keyword>
<keyword evidence="2" id="KW-0456">Lyase</keyword>
<keyword evidence="4" id="KW-1185">Reference proteome</keyword>
<reference evidence="3 4" key="1">
    <citation type="submission" date="2020-09" db="EMBL/GenBank/DDBJ databases">
        <title>Genome sequences of Mycetohabitans spp.</title>
        <authorList>
            <person name="Carter M.E."/>
            <person name="Carpenter S.C.D."/>
            <person name="Bogdanove A.J."/>
        </authorList>
    </citation>
    <scope>NUCLEOTIDE SEQUENCE [LARGE SCALE GENOMIC DNA]</scope>
    <source>
        <strain evidence="3 4">B12</strain>
    </source>
</reference>
<name>A0ABZ2PYD4_9BURK</name>
<dbReference type="InterPro" id="IPR050963">
    <property type="entry name" value="Sirohydro_Cobaltochel/CbiX"/>
</dbReference>
<dbReference type="SUPFAM" id="SSF53800">
    <property type="entry name" value="Chelatase"/>
    <property type="match status" value="1"/>
</dbReference>